<evidence type="ECO:0000313" key="1">
    <source>
        <dbReference type="EMBL" id="MBB5134242.1"/>
    </source>
</evidence>
<protein>
    <submittedName>
        <fullName evidence="1">Uncharacterized protein</fullName>
    </submittedName>
</protein>
<dbReference type="EMBL" id="JACHGN010000007">
    <property type="protein sequence ID" value="MBB5134242.1"/>
    <property type="molecule type" value="Genomic_DNA"/>
</dbReference>
<keyword evidence="2" id="KW-1185">Reference proteome</keyword>
<gene>
    <name evidence="1" type="ORF">HNP84_003968</name>
</gene>
<comment type="caution">
    <text evidence="1">The sequence shown here is derived from an EMBL/GenBank/DDBJ whole genome shotgun (WGS) entry which is preliminary data.</text>
</comment>
<dbReference type="AlphaFoldDB" id="A0A840P4F1"/>
<name>A0A840P4F1_9ACTN</name>
<dbReference type="RefSeq" id="WP_185051119.1">
    <property type="nucleotide sequence ID" value="NZ_BAABIX010000053.1"/>
</dbReference>
<proteinExistence type="predicted"/>
<reference evidence="1 2" key="1">
    <citation type="submission" date="2020-08" db="EMBL/GenBank/DDBJ databases">
        <title>Genomic Encyclopedia of Type Strains, Phase IV (KMG-IV): sequencing the most valuable type-strain genomes for metagenomic binning, comparative biology and taxonomic classification.</title>
        <authorList>
            <person name="Goeker M."/>
        </authorList>
    </citation>
    <scope>NUCLEOTIDE SEQUENCE [LARGE SCALE GENOMIC DNA]</scope>
    <source>
        <strain evidence="1 2">DSM 45615</strain>
    </source>
</reference>
<sequence length="228" mass="24792">MTGKLSDVAGLIVAPPLLNLALRRPWVSILLTGVLFTLVKSTSLGAETASQAWTLLWGPSRVLADPTDLLTLPALYAAWWIWKHPDPRAVRLARVVVAIPVAVVAVAATGQWSPPSTYSAHAVDTTTDAIVVTVRESERPGFSNWWIYTSRDKGGSWSRMAVAGPPVARTSACSPAGHCYRIVPGRLKVEELKDGRWVTAWEVSPGDQDEQLSNPVDHGWLRSNVAIR</sequence>
<accession>A0A840P4F1</accession>
<organism evidence="1 2">
    <name type="scientific">Thermocatellispora tengchongensis</name>
    <dbReference type="NCBI Taxonomy" id="1073253"/>
    <lineage>
        <taxon>Bacteria</taxon>
        <taxon>Bacillati</taxon>
        <taxon>Actinomycetota</taxon>
        <taxon>Actinomycetes</taxon>
        <taxon>Streptosporangiales</taxon>
        <taxon>Streptosporangiaceae</taxon>
        <taxon>Thermocatellispora</taxon>
    </lineage>
</organism>
<evidence type="ECO:0000313" key="2">
    <source>
        <dbReference type="Proteomes" id="UP000578449"/>
    </source>
</evidence>
<dbReference type="Proteomes" id="UP000578449">
    <property type="component" value="Unassembled WGS sequence"/>
</dbReference>